<dbReference type="GO" id="GO:0006298">
    <property type="term" value="P:mismatch repair"/>
    <property type="evidence" value="ECO:0007669"/>
    <property type="project" value="UniProtKB-UniRule"/>
</dbReference>
<dbReference type="InterPro" id="IPR004603">
    <property type="entry name" value="DNA_mismatch_endonuc_vsr"/>
</dbReference>
<dbReference type="GO" id="GO:0004519">
    <property type="term" value="F:endonuclease activity"/>
    <property type="evidence" value="ECO:0007669"/>
    <property type="project" value="UniProtKB-KW"/>
</dbReference>
<dbReference type="PIRSF" id="PIRSF018267">
    <property type="entry name" value="VSR_endonuc"/>
    <property type="match status" value="1"/>
</dbReference>
<dbReference type="OrthoDB" id="9801520at2"/>
<evidence type="ECO:0000256" key="2">
    <source>
        <dbReference type="ARBA" id="ARBA00022759"/>
    </source>
</evidence>
<dbReference type="SUPFAM" id="SSF52980">
    <property type="entry name" value="Restriction endonuclease-like"/>
    <property type="match status" value="1"/>
</dbReference>
<evidence type="ECO:0000256" key="1">
    <source>
        <dbReference type="ARBA" id="ARBA00022722"/>
    </source>
</evidence>
<comment type="function">
    <text evidence="6">May nick specific sequences that contain T:G mispairs resulting from m5C-deamination.</text>
</comment>
<keyword evidence="5 6" id="KW-0234">DNA repair</keyword>
<name>A0A5C6S6C8_9RHOB</name>
<sequence length="166" mass="18704">MTDIVDKQTRSRMMSGIRGKNTKPELALRRALHARGFRFRLHSGKVHGRPDLVLPKHRAVVFVHGCFWHRHEGCRYATVPATRPEFWRKKFEANVARDSAVGAKLLEDGWRVATVWECALRKPDKVSATTDRLAAWLLARTVGIEIGEGGDVFQAGSSLRIKECGC</sequence>
<dbReference type="EMBL" id="VOPL01000002">
    <property type="protein sequence ID" value="TXB69877.1"/>
    <property type="molecule type" value="Genomic_DNA"/>
</dbReference>
<gene>
    <name evidence="7" type="primary">vsr</name>
    <name evidence="7" type="ORF">FQV27_07130</name>
</gene>
<reference evidence="7 8" key="1">
    <citation type="submission" date="2019-08" db="EMBL/GenBank/DDBJ databases">
        <authorList>
            <person name="Ye J."/>
        </authorList>
    </citation>
    <scope>NUCLEOTIDE SEQUENCE [LARGE SCALE GENOMIC DNA]</scope>
    <source>
        <strain evidence="7 8">TK008</strain>
    </source>
</reference>
<dbReference type="RefSeq" id="WP_147097167.1">
    <property type="nucleotide sequence ID" value="NZ_JBHUFH010000001.1"/>
</dbReference>
<evidence type="ECO:0000256" key="4">
    <source>
        <dbReference type="ARBA" id="ARBA00022801"/>
    </source>
</evidence>
<keyword evidence="1 6" id="KW-0540">Nuclease</keyword>
<evidence type="ECO:0000313" key="8">
    <source>
        <dbReference type="Proteomes" id="UP000321562"/>
    </source>
</evidence>
<organism evidence="7 8">
    <name type="scientific">Paracoccus aurantiacus</name>
    <dbReference type="NCBI Taxonomy" id="2599412"/>
    <lineage>
        <taxon>Bacteria</taxon>
        <taxon>Pseudomonadati</taxon>
        <taxon>Pseudomonadota</taxon>
        <taxon>Alphaproteobacteria</taxon>
        <taxon>Rhodobacterales</taxon>
        <taxon>Paracoccaceae</taxon>
        <taxon>Paracoccus</taxon>
    </lineage>
</organism>
<evidence type="ECO:0000256" key="3">
    <source>
        <dbReference type="ARBA" id="ARBA00022763"/>
    </source>
</evidence>
<dbReference type="NCBIfam" id="TIGR00632">
    <property type="entry name" value="vsr"/>
    <property type="match status" value="1"/>
</dbReference>
<evidence type="ECO:0000313" key="7">
    <source>
        <dbReference type="EMBL" id="TXB69877.1"/>
    </source>
</evidence>
<keyword evidence="2 6" id="KW-0255">Endonuclease</keyword>
<accession>A0A5C6S6C8</accession>
<dbReference type="AlphaFoldDB" id="A0A5C6S6C8"/>
<protein>
    <recommendedName>
        <fullName evidence="6">Very short patch repair endonuclease</fullName>
        <ecNumber evidence="6">3.1.-.-</ecNumber>
    </recommendedName>
</protein>
<dbReference type="Gene3D" id="3.40.960.10">
    <property type="entry name" value="VSR Endonuclease"/>
    <property type="match status" value="1"/>
</dbReference>
<dbReference type="InterPro" id="IPR011335">
    <property type="entry name" value="Restrct_endonuc-II-like"/>
</dbReference>
<keyword evidence="3 6" id="KW-0227">DNA damage</keyword>
<dbReference type="Pfam" id="PF03852">
    <property type="entry name" value="Vsr"/>
    <property type="match status" value="1"/>
</dbReference>
<dbReference type="EC" id="3.1.-.-" evidence="6"/>
<keyword evidence="4 6" id="KW-0378">Hydrolase</keyword>
<keyword evidence="8" id="KW-1185">Reference proteome</keyword>
<comment type="similarity">
    <text evidence="6">Belongs to the vsr family.</text>
</comment>
<dbReference type="GO" id="GO:0016787">
    <property type="term" value="F:hydrolase activity"/>
    <property type="evidence" value="ECO:0007669"/>
    <property type="project" value="UniProtKB-KW"/>
</dbReference>
<dbReference type="CDD" id="cd00221">
    <property type="entry name" value="Vsr"/>
    <property type="match status" value="1"/>
</dbReference>
<evidence type="ECO:0000256" key="5">
    <source>
        <dbReference type="ARBA" id="ARBA00023204"/>
    </source>
</evidence>
<proteinExistence type="inferred from homology"/>
<dbReference type="Proteomes" id="UP000321562">
    <property type="component" value="Unassembled WGS sequence"/>
</dbReference>
<evidence type="ECO:0000256" key="6">
    <source>
        <dbReference type="PIRNR" id="PIRNR018267"/>
    </source>
</evidence>
<comment type="caution">
    <text evidence="7">The sequence shown here is derived from an EMBL/GenBank/DDBJ whole genome shotgun (WGS) entry which is preliminary data.</text>
</comment>